<dbReference type="Proteomes" id="UP000023435">
    <property type="component" value="Unassembled WGS sequence"/>
</dbReference>
<dbReference type="AlphaFoldDB" id="A0A108UAI0"/>
<evidence type="ECO:0000313" key="1">
    <source>
        <dbReference type="EMBL" id="KWS05545.1"/>
    </source>
</evidence>
<evidence type="ECO:0000313" key="2">
    <source>
        <dbReference type="Proteomes" id="UP000023435"/>
    </source>
</evidence>
<accession>A0A108UAI0</accession>
<organism evidence="1 2">
    <name type="scientific">Lysobacter capsici AZ78</name>
    <dbReference type="NCBI Taxonomy" id="1444315"/>
    <lineage>
        <taxon>Bacteria</taxon>
        <taxon>Pseudomonadati</taxon>
        <taxon>Pseudomonadota</taxon>
        <taxon>Gammaproteobacteria</taxon>
        <taxon>Lysobacterales</taxon>
        <taxon>Lysobacteraceae</taxon>
        <taxon>Lysobacter</taxon>
    </lineage>
</organism>
<dbReference type="GeneID" id="97906113"/>
<name>A0A108UAI0_9GAMM</name>
<reference evidence="1 2" key="1">
    <citation type="journal article" date="2014" name="Genome Announc.">
        <title>Draft Genome Sequence of Lysobacter capsici AZ78, a Bacterium Antagonistic to Plant-Pathogenic Oomycetes.</title>
        <authorList>
            <person name="Puopolo G."/>
            <person name="Sonego P."/>
            <person name="Engelen K."/>
            <person name="Pertot I."/>
        </authorList>
    </citation>
    <scope>NUCLEOTIDE SEQUENCE [LARGE SCALE GENOMIC DNA]</scope>
    <source>
        <strain evidence="1 2">AZ78</strain>
    </source>
</reference>
<gene>
    <name evidence="1" type="ORF">AZ78_3097</name>
</gene>
<comment type="caution">
    <text evidence="1">The sequence shown here is derived from an EMBL/GenBank/DDBJ whole genome shotgun (WGS) entry which is preliminary data.</text>
</comment>
<protein>
    <submittedName>
        <fullName evidence="1">Uncharacterized protein</fullName>
    </submittedName>
</protein>
<dbReference type="EMBL" id="JAJA02000001">
    <property type="protein sequence ID" value="KWS05545.1"/>
    <property type="molecule type" value="Genomic_DNA"/>
</dbReference>
<keyword evidence="2" id="KW-1185">Reference proteome</keyword>
<dbReference type="RefSeq" id="WP_157754304.1">
    <property type="nucleotide sequence ID" value="NZ_JAJA02000001.1"/>
</dbReference>
<dbReference type="OrthoDB" id="9881240at2"/>
<sequence length="45" mass="5175">MKKAIDIPVFKPRPLIEDASKVISEKQIKVELTAKEKSFLDQYAK</sequence>
<proteinExistence type="predicted"/>